<comment type="function">
    <text evidence="5">This is one of the proteins that binds to the 5S RNA in the ribosome where it forms part of the central protuberance.</text>
</comment>
<dbReference type="GO" id="GO:0022625">
    <property type="term" value="C:cytosolic large ribosomal subunit"/>
    <property type="evidence" value="ECO:0007669"/>
    <property type="project" value="TreeGrafter"/>
</dbReference>
<evidence type="ECO:0000259" key="7">
    <source>
        <dbReference type="Pfam" id="PF14693"/>
    </source>
</evidence>
<comment type="similarity">
    <text evidence="5">Belongs to the bacterial ribosomal protein bL25 family. CTC subfamily.</text>
</comment>
<dbReference type="Gene3D" id="2.170.120.20">
    <property type="entry name" value="Ribosomal protein L25, beta domain"/>
    <property type="match status" value="1"/>
</dbReference>
<evidence type="ECO:0000259" key="6">
    <source>
        <dbReference type="Pfam" id="PF01386"/>
    </source>
</evidence>
<dbReference type="GO" id="GO:0008097">
    <property type="term" value="F:5S rRNA binding"/>
    <property type="evidence" value="ECO:0007669"/>
    <property type="project" value="InterPro"/>
</dbReference>
<dbReference type="OrthoDB" id="9806411at2"/>
<dbReference type="GO" id="GO:0006412">
    <property type="term" value="P:translation"/>
    <property type="evidence" value="ECO:0007669"/>
    <property type="project" value="UniProtKB-UniRule"/>
</dbReference>
<dbReference type="RefSeq" id="WP_037018238.1">
    <property type="nucleotide sequence ID" value="NZ_JACYNP010000014.1"/>
</dbReference>
<dbReference type="NCBIfam" id="NF004612">
    <property type="entry name" value="PRK05943.1"/>
    <property type="match status" value="1"/>
</dbReference>
<dbReference type="InterPro" id="IPR037121">
    <property type="entry name" value="Ribosomal_bL25_C"/>
</dbReference>
<dbReference type="Proteomes" id="UP000625247">
    <property type="component" value="Unassembled WGS sequence"/>
</dbReference>
<gene>
    <name evidence="5" type="primary">rplY</name>
    <name evidence="5" type="synonym">ctc</name>
    <name evidence="9" type="ORF">IFT62_23395</name>
    <name evidence="8" type="ORF">LT42_22840</name>
</gene>
<dbReference type="FunFam" id="2.40.240.10:FF:000002">
    <property type="entry name" value="50S ribosomal protein L25"/>
    <property type="match status" value="1"/>
</dbReference>
<evidence type="ECO:0000313" key="11">
    <source>
        <dbReference type="Proteomes" id="UP000625247"/>
    </source>
</evidence>
<proteinExistence type="inferred from homology"/>
<accession>A0A9X0EB92</accession>
<evidence type="ECO:0000256" key="3">
    <source>
        <dbReference type="ARBA" id="ARBA00022980"/>
    </source>
</evidence>
<dbReference type="Pfam" id="PF01386">
    <property type="entry name" value="Ribosomal_L25p"/>
    <property type="match status" value="1"/>
</dbReference>
<dbReference type="InterPro" id="IPR011035">
    <property type="entry name" value="Ribosomal_bL25/Gln-tRNA_synth"/>
</dbReference>
<dbReference type="HAMAP" id="MF_01336">
    <property type="entry name" value="Ribosomal_bL25"/>
    <property type="match status" value="1"/>
</dbReference>
<dbReference type="InterPro" id="IPR020055">
    <property type="entry name" value="Ribosomal_bL25_short"/>
</dbReference>
<evidence type="ECO:0000256" key="2">
    <source>
        <dbReference type="ARBA" id="ARBA00022884"/>
    </source>
</evidence>
<reference evidence="8 10" key="1">
    <citation type="submission" date="2014-09" db="EMBL/GenBank/DDBJ databases">
        <title>Genome sequence of Pseudomonas lutea strain DSM 17257T.</title>
        <authorList>
            <person name="Kwak Y."/>
            <person name="Shin J.-H."/>
        </authorList>
    </citation>
    <scope>NUCLEOTIDE SEQUENCE [LARGE SCALE GENOMIC DNA]</scope>
    <source>
        <strain evidence="8 10">DSM 17257</strain>
    </source>
</reference>
<dbReference type="InterPro" id="IPR020057">
    <property type="entry name" value="Ribosomal_bL25_b-dom"/>
</dbReference>
<name>A0A9X0EB92_9PSED</name>
<sequence length="202" mass="21929">MTDFILNAQARTDLGKGASRRLRHAQKVPAVIYGGNEEAVSITIEAKEIAKLFENEAAYSHVIELNVAGAKQNVIVKAMQRHPAKQFIMHADFIRVIAGQKLTATVPVHFINEEAPVKKGGEISHTTTELEVTCLPKDLPEFIEVDLGALEIGDNVHLSDVKAPNGVEFVALAHGKDLDIANVHAPRIVQDEEEGTAEGEAE</sequence>
<dbReference type="NCBIfam" id="TIGR00731">
    <property type="entry name" value="bL25_bact_ctc"/>
    <property type="match status" value="1"/>
</dbReference>
<dbReference type="GO" id="GO:0003735">
    <property type="term" value="F:structural constituent of ribosome"/>
    <property type="evidence" value="ECO:0007669"/>
    <property type="project" value="InterPro"/>
</dbReference>
<dbReference type="PANTHER" id="PTHR33284">
    <property type="entry name" value="RIBOSOMAL PROTEIN L25/GLN-TRNA SYNTHETASE, ANTI-CODON-BINDING DOMAIN-CONTAINING PROTEIN"/>
    <property type="match status" value="1"/>
</dbReference>
<dbReference type="EMBL" id="JACYNP010000014">
    <property type="protein sequence ID" value="MBD8124152.1"/>
    <property type="molecule type" value="Genomic_DNA"/>
</dbReference>
<keyword evidence="4 5" id="KW-0687">Ribonucleoprotein</keyword>
<dbReference type="Pfam" id="PF14693">
    <property type="entry name" value="Ribosomal_TL5_C"/>
    <property type="match status" value="1"/>
</dbReference>
<dbReference type="PANTHER" id="PTHR33284:SF1">
    <property type="entry name" value="RIBOSOMAL PROTEIN L25_GLN-TRNA SYNTHETASE, ANTI-CODON-BINDING DOMAIN-CONTAINING PROTEIN"/>
    <property type="match status" value="1"/>
</dbReference>
<comment type="subunit">
    <text evidence="5">Part of the 50S ribosomal subunit; part of the 5S rRNA/L5/L18/L25 subcomplex. Contacts the 5S rRNA. Binds to the 5S rRNA independently of L5 and L18.</text>
</comment>
<keyword evidence="11" id="KW-1185">Reference proteome</keyword>
<dbReference type="SUPFAM" id="SSF50715">
    <property type="entry name" value="Ribosomal protein L25-like"/>
    <property type="match status" value="1"/>
</dbReference>
<protein>
    <recommendedName>
        <fullName evidence="5">Large ribosomal subunit protein bL25</fullName>
    </recommendedName>
    <alternativeName>
        <fullName evidence="5">General stress protein CTC</fullName>
    </alternativeName>
</protein>
<feature type="domain" description="Large ribosomal subunit protein bL25 L25" evidence="6">
    <location>
        <begin position="6"/>
        <end position="93"/>
    </location>
</feature>
<dbReference type="HAMAP" id="MF_01334">
    <property type="entry name" value="Ribosomal_bL25_CTC"/>
    <property type="match status" value="1"/>
</dbReference>
<evidence type="ECO:0000313" key="10">
    <source>
        <dbReference type="Proteomes" id="UP000029719"/>
    </source>
</evidence>
<keyword evidence="1 5" id="KW-0699">rRNA-binding</keyword>
<dbReference type="Proteomes" id="UP000029719">
    <property type="component" value="Unassembled WGS sequence"/>
</dbReference>
<dbReference type="CDD" id="cd00495">
    <property type="entry name" value="Ribosomal_L25_TL5_CTC"/>
    <property type="match status" value="1"/>
</dbReference>
<dbReference type="AlphaFoldDB" id="A0A9X0EB92"/>
<feature type="domain" description="Large ribosomal subunit protein bL25 beta" evidence="7">
    <location>
        <begin position="101"/>
        <end position="187"/>
    </location>
</feature>
<dbReference type="NCBIfam" id="NF004130">
    <property type="entry name" value="PRK05618.1-5"/>
    <property type="match status" value="1"/>
</dbReference>
<dbReference type="InterPro" id="IPR020930">
    <property type="entry name" value="Ribosomal_uL5_bac-type"/>
</dbReference>
<keyword evidence="2 5" id="KW-0694">RNA-binding</keyword>
<organism evidence="8 10">
    <name type="scientific">Pseudomonas lutea</name>
    <dbReference type="NCBI Taxonomy" id="243924"/>
    <lineage>
        <taxon>Bacteria</taxon>
        <taxon>Pseudomonadati</taxon>
        <taxon>Pseudomonadota</taxon>
        <taxon>Gammaproteobacteria</taxon>
        <taxon>Pseudomonadales</taxon>
        <taxon>Pseudomonadaceae</taxon>
        <taxon>Pseudomonas</taxon>
    </lineage>
</organism>
<dbReference type="InterPro" id="IPR001021">
    <property type="entry name" value="Ribosomal_bL25_long"/>
</dbReference>
<dbReference type="EMBL" id="JRMB01000003">
    <property type="protein sequence ID" value="KGF62682.1"/>
    <property type="molecule type" value="Genomic_DNA"/>
</dbReference>
<dbReference type="NCBIfam" id="NF004128">
    <property type="entry name" value="PRK05618.1-2"/>
    <property type="match status" value="1"/>
</dbReference>
<keyword evidence="3 5" id="KW-0689">Ribosomal protein</keyword>
<evidence type="ECO:0000256" key="5">
    <source>
        <dbReference type="HAMAP-Rule" id="MF_01334"/>
    </source>
</evidence>
<evidence type="ECO:0000256" key="4">
    <source>
        <dbReference type="ARBA" id="ARBA00023274"/>
    </source>
</evidence>
<comment type="caution">
    <text evidence="8">The sequence shown here is derived from an EMBL/GenBank/DDBJ whole genome shotgun (WGS) entry which is preliminary data.</text>
</comment>
<dbReference type="InterPro" id="IPR020056">
    <property type="entry name" value="Rbsml_bL25/Gln-tRNA_synth_N"/>
</dbReference>
<evidence type="ECO:0000256" key="1">
    <source>
        <dbReference type="ARBA" id="ARBA00022730"/>
    </source>
</evidence>
<evidence type="ECO:0000313" key="8">
    <source>
        <dbReference type="EMBL" id="KGF62682.1"/>
    </source>
</evidence>
<dbReference type="InterPro" id="IPR029751">
    <property type="entry name" value="Ribosomal_L25_dom"/>
</dbReference>
<evidence type="ECO:0000313" key="9">
    <source>
        <dbReference type="EMBL" id="MBD8124152.1"/>
    </source>
</evidence>
<dbReference type="Gene3D" id="2.40.240.10">
    <property type="entry name" value="Ribosomal Protein L25, Chain P"/>
    <property type="match status" value="1"/>
</dbReference>
<reference evidence="9 11" key="2">
    <citation type="journal article" date="2020" name="FEMS Microbiol. Ecol.">
        <title>Temporal dynamics of bacterial communities during seed development and maturation.</title>
        <authorList>
            <person name="Chesneau G."/>
            <person name="Torres-Cortes G."/>
            <person name="Briand M."/>
            <person name="Darrasse A."/>
            <person name="Preveaux A."/>
            <person name="Marais C."/>
            <person name="Jacques M.A."/>
            <person name="Shade A."/>
            <person name="Barret M."/>
        </authorList>
    </citation>
    <scope>NUCLEOTIDE SEQUENCE [LARGE SCALE GENOMIC DNA]</scope>
    <source>
        <strain evidence="9 11">CFBP13723</strain>
    </source>
</reference>